<keyword evidence="1" id="KW-0472">Membrane</keyword>
<dbReference type="eggNOG" id="arCOG04899">
    <property type="taxonomic scope" value="Archaea"/>
</dbReference>
<dbReference type="AlphaFoldDB" id="D3DZF7"/>
<dbReference type="KEGG" id="mru:mru_1785"/>
<protein>
    <submittedName>
        <fullName evidence="2">Uncharacterized protein</fullName>
    </submittedName>
</protein>
<dbReference type="GeneID" id="89224223"/>
<reference evidence="2 3" key="1">
    <citation type="journal article" date="2010" name="PLoS ONE">
        <title>The genome sequence of the rumen methanogen Methanobrevibacter ruminantium reveals new possibilities for controlling ruminant methane emissions.</title>
        <authorList>
            <person name="Leahy S.C."/>
            <person name="Kelly W.J."/>
            <person name="Altermann E."/>
            <person name="Ronimus R.S."/>
            <person name="Yeoman C.J."/>
            <person name="Pacheco D.M."/>
            <person name="Li D."/>
            <person name="Kong Z."/>
            <person name="McTavish S."/>
            <person name="Sang C."/>
            <person name="Lambie S.C."/>
            <person name="Janssen P.H."/>
            <person name="Dey D."/>
            <person name="Attwood G.T."/>
        </authorList>
    </citation>
    <scope>NUCLEOTIDE SEQUENCE [LARGE SCALE GENOMIC DNA]</scope>
    <source>
        <strain evidence="3">ATCC 35063 / DSM 1093 / JCM 13430 / OCM 146 / M1</strain>
    </source>
</reference>
<feature type="transmembrane region" description="Helical" evidence="1">
    <location>
        <begin position="12"/>
        <end position="31"/>
    </location>
</feature>
<gene>
    <name evidence="2" type="ordered locus">mru_1785</name>
</gene>
<keyword evidence="1" id="KW-0812">Transmembrane</keyword>
<evidence type="ECO:0000313" key="3">
    <source>
        <dbReference type="Proteomes" id="UP000008680"/>
    </source>
</evidence>
<proteinExistence type="predicted"/>
<dbReference type="InterPro" id="IPR054615">
    <property type="entry name" value="Symport_access"/>
</dbReference>
<dbReference type="RefSeq" id="WP_012956583.1">
    <property type="nucleotide sequence ID" value="NC_013790.1"/>
</dbReference>
<dbReference type="HOGENOM" id="CLU_207588_1_0_2"/>
<evidence type="ECO:0000313" key="2">
    <source>
        <dbReference type="EMBL" id="ADC47635.1"/>
    </source>
</evidence>
<organism evidence="2 3">
    <name type="scientific">Methanobrevibacter ruminantium (strain ATCC 35063 / DSM 1093 / JCM 13430 / OCM 146 / M1)</name>
    <name type="common">Methanobacterium ruminantium</name>
    <dbReference type="NCBI Taxonomy" id="634498"/>
    <lineage>
        <taxon>Archaea</taxon>
        <taxon>Methanobacteriati</taxon>
        <taxon>Methanobacteriota</taxon>
        <taxon>Methanomada group</taxon>
        <taxon>Methanobacteria</taxon>
        <taxon>Methanobacteriales</taxon>
        <taxon>Methanobacteriaceae</taxon>
        <taxon>Methanobrevibacter</taxon>
    </lineage>
</organism>
<keyword evidence="1" id="KW-1133">Transmembrane helix</keyword>
<sequence>MMVFGIEDPWIWGVYVLLIGMTLVCVAYGALNWNNED</sequence>
<name>D3DZF7_METRM</name>
<dbReference type="NCBIfam" id="NF045580">
    <property type="entry name" value="symport_access"/>
    <property type="match status" value="1"/>
</dbReference>
<dbReference type="Proteomes" id="UP000008680">
    <property type="component" value="Chromosome"/>
</dbReference>
<keyword evidence="3" id="KW-1185">Reference proteome</keyword>
<dbReference type="EMBL" id="CP001719">
    <property type="protein sequence ID" value="ADC47635.1"/>
    <property type="molecule type" value="Genomic_DNA"/>
</dbReference>
<accession>D3DZF7</accession>
<evidence type="ECO:0000256" key="1">
    <source>
        <dbReference type="SAM" id="Phobius"/>
    </source>
</evidence>
<dbReference type="PATRIC" id="fig|634498.28.peg.1786"/>